<name>A0A1G9PLE9_9EURY</name>
<sequence length="211" mass="22750">MPADDSPPAADRTSDAVDFAEIRDVLDTAARDAGHDDVASFVTDLFTDVVENPPEPAPEPPNEVRYGFHEEAFDGDYDEAAARVTKAVAAVTPRELGTLDFWGLDVSRPSASDALAVLAARSGVEHTDTELVGEIPATVEAVAAVADLYATPVVEVLVTDVEGSKVIERRDGHYLWVWLPEDRLERVMARLPKSVGDAVERADRPGSDEAR</sequence>
<evidence type="ECO:0000313" key="1">
    <source>
        <dbReference type="EMBL" id="SDL99658.1"/>
    </source>
</evidence>
<evidence type="ECO:0000313" key="2">
    <source>
        <dbReference type="Proteomes" id="UP000199451"/>
    </source>
</evidence>
<keyword evidence="2" id="KW-1185">Reference proteome</keyword>
<protein>
    <submittedName>
        <fullName evidence="1">Uncharacterized protein</fullName>
    </submittedName>
</protein>
<dbReference type="AlphaFoldDB" id="A0A1G9PLE9"/>
<accession>A0A1G9PLE9</accession>
<dbReference type="Proteomes" id="UP000199451">
    <property type="component" value="Unassembled WGS sequence"/>
</dbReference>
<dbReference type="STRING" id="660521.SAMN04487949_0439"/>
<organism evidence="1 2">
    <name type="scientific">Halogranum gelatinilyticum</name>
    <dbReference type="NCBI Taxonomy" id="660521"/>
    <lineage>
        <taxon>Archaea</taxon>
        <taxon>Methanobacteriati</taxon>
        <taxon>Methanobacteriota</taxon>
        <taxon>Stenosarchaea group</taxon>
        <taxon>Halobacteria</taxon>
        <taxon>Halobacteriales</taxon>
        <taxon>Haloferacaceae</taxon>
    </lineage>
</organism>
<proteinExistence type="predicted"/>
<dbReference type="RefSeq" id="WP_089693633.1">
    <property type="nucleotide sequence ID" value="NZ_FNHL01000001.1"/>
</dbReference>
<gene>
    <name evidence="1" type="ORF">SAMN04487949_0439</name>
</gene>
<reference evidence="2" key="1">
    <citation type="submission" date="2016-10" db="EMBL/GenBank/DDBJ databases">
        <authorList>
            <person name="Varghese N."/>
            <person name="Submissions S."/>
        </authorList>
    </citation>
    <scope>NUCLEOTIDE SEQUENCE [LARGE SCALE GENOMIC DNA]</scope>
    <source>
        <strain evidence="2">CGMCC 1.10119</strain>
    </source>
</reference>
<dbReference type="EMBL" id="FNHL01000001">
    <property type="protein sequence ID" value="SDL99658.1"/>
    <property type="molecule type" value="Genomic_DNA"/>
</dbReference>